<name>A0A494XPY0_9BURK</name>
<dbReference type="GO" id="GO:0004540">
    <property type="term" value="F:RNA nuclease activity"/>
    <property type="evidence" value="ECO:0007669"/>
    <property type="project" value="InterPro"/>
</dbReference>
<reference evidence="10 11" key="1">
    <citation type="submission" date="2018-10" db="EMBL/GenBank/DDBJ databases">
        <title>Robbsia sp. DHC34, isolated from soil.</title>
        <authorList>
            <person name="Gao Z.-H."/>
            <person name="Qiu L.-H."/>
        </authorList>
    </citation>
    <scope>NUCLEOTIDE SEQUENCE [LARGE SCALE GENOMIC DNA]</scope>
    <source>
        <strain evidence="10 11">DHC34</strain>
    </source>
</reference>
<dbReference type="EMBL" id="RBZU01000010">
    <property type="protein sequence ID" value="RKP49593.1"/>
    <property type="molecule type" value="Genomic_DNA"/>
</dbReference>
<protein>
    <recommendedName>
        <fullName evidence="8">Ribonuclease VapC</fullName>
        <shortName evidence="8">RNase VapC</shortName>
        <ecNumber evidence="8">3.1.-.-</ecNumber>
    </recommendedName>
    <alternativeName>
        <fullName evidence="8">Toxin VapC</fullName>
    </alternativeName>
</protein>
<evidence type="ECO:0000313" key="10">
    <source>
        <dbReference type="EMBL" id="RKP49593.1"/>
    </source>
</evidence>
<dbReference type="OrthoDB" id="9804823at2"/>
<dbReference type="InterPro" id="IPR050556">
    <property type="entry name" value="Type_II_TA_system_RNase"/>
</dbReference>
<dbReference type="RefSeq" id="WP_121088641.1">
    <property type="nucleotide sequence ID" value="NZ_RBZU01000010.1"/>
</dbReference>
<keyword evidence="5 8" id="KW-0378">Hydrolase</keyword>
<evidence type="ECO:0000256" key="4">
    <source>
        <dbReference type="ARBA" id="ARBA00022723"/>
    </source>
</evidence>
<dbReference type="Pfam" id="PF01850">
    <property type="entry name" value="PIN"/>
    <property type="match status" value="1"/>
</dbReference>
<comment type="caution">
    <text evidence="10">The sequence shown here is derived from an EMBL/GenBank/DDBJ whole genome shotgun (WGS) entry which is preliminary data.</text>
</comment>
<dbReference type="SUPFAM" id="SSF88723">
    <property type="entry name" value="PIN domain-like"/>
    <property type="match status" value="1"/>
</dbReference>
<dbReference type="PANTHER" id="PTHR33653:SF1">
    <property type="entry name" value="RIBONUCLEASE VAPC2"/>
    <property type="match status" value="1"/>
</dbReference>
<evidence type="ECO:0000259" key="9">
    <source>
        <dbReference type="Pfam" id="PF01850"/>
    </source>
</evidence>
<feature type="domain" description="PIN" evidence="9">
    <location>
        <begin position="2"/>
        <end position="129"/>
    </location>
</feature>
<proteinExistence type="inferred from homology"/>
<dbReference type="InterPro" id="IPR022907">
    <property type="entry name" value="VapC_family"/>
</dbReference>
<keyword evidence="8" id="KW-0800">Toxin</keyword>
<feature type="binding site" evidence="8">
    <location>
        <position position="5"/>
    </location>
    <ligand>
        <name>Mg(2+)</name>
        <dbReference type="ChEBI" id="CHEBI:18420"/>
    </ligand>
</feature>
<dbReference type="PANTHER" id="PTHR33653">
    <property type="entry name" value="RIBONUCLEASE VAPC2"/>
    <property type="match status" value="1"/>
</dbReference>
<dbReference type="GO" id="GO:0000287">
    <property type="term" value="F:magnesium ion binding"/>
    <property type="evidence" value="ECO:0007669"/>
    <property type="project" value="UniProtKB-UniRule"/>
</dbReference>
<evidence type="ECO:0000313" key="11">
    <source>
        <dbReference type="Proteomes" id="UP000270342"/>
    </source>
</evidence>
<evidence type="ECO:0000256" key="7">
    <source>
        <dbReference type="ARBA" id="ARBA00038093"/>
    </source>
</evidence>
<dbReference type="GO" id="GO:0016787">
    <property type="term" value="F:hydrolase activity"/>
    <property type="evidence" value="ECO:0007669"/>
    <property type="project" value="UniProtKB-KW"/>
</dbReference>
<dbReference type="InterPro" id="IPR029060">
    <property type="entry name" value="PIN-like_dom_sf"/>
</dbReference>
<dbReference type="Gene3D" id="3.40.50.1010">
    <property type="entry name" value="5'-nuclease"/>
    <property type="match status" value="1"/>
</dbReference>
<keyword evidence="4 8" id="KW-0479">Metal-binding</keyword>
<evidence type="ECO:0000256" key="3">
    <source>
        <dbReference type="ARBA" id="ARBA00022722"/>
    </source>
</evidence>
<accession>A0A494XPY0</accession>
<evidence type="ECO:0000256" key="8">
    <source>
        <dbReference type="HAMAP-Rule" id="MF_00265"/>
    </source>
</evidence>
<dbReference type="EC" id="3.1.-.-" evidence="8"/>
<dbReference type="Proteomes" id="UP000270342">
    <property type="component" value="Unassembled WGS sequence"/>
</dbReference>
<comment type="cofactor">
    <cofactor evidence="1 8">
        <name>Mg(2+)</name>
        <dbReference type="ChEBI" id="CHEBI:18420"/>
    </cofactor>
</comment>
<comment type="function">
    <text evidence="8">Toxic component of a toxin-antitoxin (TA) system. An RNase.</text>
</comment>
<keyword evidence="2 8" id="KW-1277">Toxin-antitoxin system</keyword>
<sequence>MYLIDTNVISEIRKGARADQGVRAFFEHAKAHGEAMYLSVVTVGELRRGIEGLRHRGDAAQAQRLDTWLTAVLVDYTRNVLPIDETVGQLWGRLRAPHPEHALDKMIAATALAYGLTVVTRNVDDFGRTGVRVMNPFALTH</sequence>
<keyword evidence="6 8" id="KW-0460">Magnesium</keyword>
<dbReference type="CDD" id="cd18746">
    <property type="entry name" value="PIN_VapC4-5_FitB-like"/>
    <property type="match status" value="1"/>
</dbReference>
<evidence type="ECO:0000256" key="1">
    <source>
        <dbReference type="ARBA" id="ARBA00001946"/>
    </source>
</evidence>
<keyword evidence="3 8" id="KW-0540">Nuclease</keyword>
<evidence type="ECO:0000256" key="6">
    <source>
        <dbReference type="ARBA" id="ARBA00022842"/>
    </source>
</evidence>
<gene>
    <name evidence="8" type="primary">vapC</name>
    <name evidence="10" type="ORF">D7S86_20050</name>
</gene>
<comment type="similarity">
    <text evidence="7 8">Belongs to the PINc/VapC protein family.</text>
</comment>
<keyword evidence="11" id="KW-1185">Reference proteome</keyword>
<organism evidence="10 11">
    <name type="scientific">Pararobbsia silviterrae</name>
    <dbReference type="NCBI Taxonomy" id="1792498"/>
    <lineage>
        <taxon>Bacteria</taxon>
        <taxon>Pseudomonadati</taxon>
        <taxon>Pseudomonadota</taxon>
        <taxon>Betaproteobacteria</taxon>
        <taxon>Burkholderiales</taxon>
        <taxon>Burkholderiaceae</taxon>
        <taxon>Pararobbsia</taxon>
    </lineage>
</organism>
<evidence type="ECO:0000256" key="2">
    <source>
        <dbReference type="ARBA" id="ARBA00022649"/>
    </source>
</evidence>
<evidence type="ECO:0000256" key="5">
    <source>
        <dbReference type="ARBA" id="ARBA00022801"/>
    </source>
</evidence>
<feature type="binding site" evidence="8">
    <location>
        <position position="104"/>
    </location>
    <ligand>
        <name>Mg(2+)</name>
        <dbReference type="ChEBI" id="CHEBI:18420"/>
    </ligand>
</feature>
<dbReference type="InterPro" id="IPR002716">
    <property type="entry name" value="PIN_dom"/>
</dbReference>
<dbReference type="AlphaFoldDB" id="A0A494XPY0"/>
<dbReference type="GO" id="GO:0090729">
    <property type="term" value="F:toxin activity"/>
    <property type="evidence" value="ECO:0007669"/>
    <property type="project" value="UniProtKB-KW"/>
</dbReference>
<dbReference type="HAMAP" id="MF_00265">
    <property type="entry name" value="VapC_Nob1"/>
    <property type="match status" value="1"/>
</dbReference>